<evidence type="ECO:0000256" key="1">
    <source>
        <dbReference type="ARBA" id="ARBA00023125"/>
    </source>
</evidence>
<dbReference type="RefSeq" id="WP_139640530.1">
    <property type="nucleotide sequence ID" value="NZ_BAAAZS010000149.1"/>
</dbReference>
<protein>
    <submittedName>
        <fullName evidence="4">MerR family transcriptional regulator</fullName>
    </submittedName>
</protein>
<dbReference type="Pfam" id="PF13411">
    <property type="entry name" value="MerR_1"/>
    <property type="match status" value="1"/>
</dbReference>
<feature type="domain" description="HTH merR-type" evidence="3">
    <location>
        <begin position="2"/>
        <end position="71"/>
    </location>
</feature>
<evidence type="ECO:0000256" key="2">
    <source>
        <dbReference type="SAM" id="MobiDB-lite"/>
    </source>
</evidence>
<name>A0A5C4VCC1_9ACTN</name>
<dbReference type="PANTHER" id="PTHR30204">
    <property type="entry name" value="REDOX-CYCLING DRUG-SENSING TRANSCRIPTIONAL ACTIVATOR SOXR"/>
    <property type="match status" value="1"/>
</dbReference>
<dbReference type="Gene3D" id="1.10.1660.10">
    <property type="match status" value="1"/>
</dbReference>
<dbReference type="GO" id="GO:0003677">
    <property type="term" value="F:DNA binding"/>
    <property type="evidence" value="ECO:0007669"/>
    <property type="project" value="UniProtKB-KW"/>
</dbReference>
<evidence type="ECO:0000313" key="4">
    <source>
        <dbReference type="EMBL" id="TNM33432.1"/>
    </source>
</evidence>
<evidence type="ECO:0000313" key="5">
    <source>
        <dbReference type="Proteomes" id="UP000311713"/>
    </source>
</evidence>
<dbReference type="InterPro" id="IPR000551">
    <property type="entry name" value="MerR-type_HTH_dom"/>
</dbReference>
<dbReference type="GO" id="GO:0003700">
    <property type="term" value="F:DNA-binding transcription factor activity"/>
    <property type="evidence" value="ECO:0007669"/>
    <property type="project" value="InterPro"/>
</dbReference>
<dbReference type="PROSITE" id="PS50937">
    <property type="entry name" value="HTH_MERR_2"/>
    <property type="match status" value="1"/>
</dbReference>
<gene>
    <name evidence="4" type="ORF">FH715_03470</name>
</gene>
<evidence type="ECO:0000259" key="3">
    <source>
        <dbReference type="PROSITE" id="PS50937"/>
    </source>
</evidence>
<comment type="caution">
    <text evidence="4">The sequence shown here is derived from an EMBL/GenBank/DDBJ whole genome shotgun (WGS) entry which is preliminary data.</text>
</comment>
<dbReference type="SUPFAM" id="SSF46955">
    <property type="entry name" value="Putative DNA-binding domain"/>
    <property type="match status" value="1"/>
</dbReference>
<keyword evidence="1" id="KW-0238">DNA-binding</keyword>
<dbReference type="InterPro" id="IPR047057">
    <property type="entry name" value="MerR_fam"/>
</dbReference>
<dbReference type="PANTHER" id="PTHR30204:SF93">
    <property type="entry name" value="HTH MERR-TYPE DOMAIN-CONTAINING PROTEIN"/>
    <property type="match status" value="1"/>
</dbReference>
<dbReference type="Proteomes" id="UP000311713">
    <property type="component" value="Unassembled WGS sequence"/>
</dbReference>
<organism evidence="4 5">
    <name type="scientific">Streptomyces sedi</name>
    <dbReference type="NCBI Taxonomy" id="555059"/>
    <lineage>
        <taxon>Bacteria</taxon>
        <taxon>Bacillati</taxon>
        <taxon>Actinomycetota</taxon>
        <taxon>Actinomycetes</taxon>
        <taxon>Kitasatosporales</taxon>
        <taxon>Streptomycetaceae</taxon>
        <taxon>Streptomyces</taxon>
    </lineage>
</organism>
<dbReference type="OrthoDB" id="4569196at2"/>
<dbReference type="EMBL" id="VDGT01000002">
    <property type="protein sequence ID" value="TNM33432.1"/>
    <property type="molecule type" value="Genomic_DNA"/>
</dbReference>
<dbReference type="SMART" id="SM00422">
    <property type="entry name" value="HTH_MERR"/>
    <property type="match status" value="1"/>
</dbReference>
<reference evidence="4 5" key="1">
    <citation type="submission" date="2019-06" db="EMBL/GenBank/DDBJ databases">
        <title>Draft genome of Streptomyces sedi sp. JCM16909.</title>
        <authorList>
            <person name="Klykleung N."/>
            <person name="Tanasupawat S."/>
            <person name="Kudo T."/>
            <person name="Yuki M."/>
            <person name="Ohkuma M."/>
        </authorList>
    </citation>
    <scope>NUCLEOTIDE SEQUENCE [LARGE SCALE GENOMIC DNA]</scope>
    <source>
        <strain evidence="4 5">JCM 16909</strain>
    </source>
</reference>
<keyword evidence="5" id="KW-1185">Reference proteome</keyword>
<dbReference type="AlphaFoldDB" id="A0A5C4VCC1"/>
<proteinExistence type="predicted"/>
<feature type="region of interest" description="Disordered" evidence="2">
    <location>
        <begin position="236"/>
        <end position="258"/>
    </location>
</feature>
<accession>A0A5C4VCC1</accession>
<sequence>MAWSTRQLAELAGTTVKAVRHYHSIGLLEEPERASNGYKRYQVSHLVRLLQIKRLSDLGMSLSQIGALGHADQQPDEAIELLDSELAATIERLQRVRAELALLLRHRAPIDVPAGFGAVADQLTETDRAMLLIYSQVFTDDVMRDLLEMLGQPRAHDREFDTLPADADEATIERLAALMAPELHQQHEKYPKLDVAGAPSFGDPERGRNLVAQALVELYNPAQLKVLHRAEEINRGVGEAGGGGESWSPRPPCGTTEV</sequence>
<dbReference type="InterPro" id="IPR009061">
    <property type="entry name" value="DNA-bd_dom_put_sf"/>
</dbReference>